<comment type="caution">
    <text evidence="1">The sequence shown here is derived from an EMBL/GenBank/DDBJ whole genome shotgun (WGS) entry which is preliminary data.</text>
</comment>
<protein>
    <submittedName>
        <fullName evidence="1">Uncharacterized protein</fullName>
    </submittedName>
</protein>
<sequence>MMGSIRDPKLLLWVSLIFSLVCISIAFDPVDNYLIDCGSSIKTTVGNRVFAADNSVPPTLSTPQTILASISSNSIPSSDDESALYQTARILTGSSTYAFPIQKQGRHWIRLHFFPFNFQNFNLKTARFGVSANKVILLENFQVPNDTSVMLKEYSVNITSNSLVLAFTPSNNSFAFINAIEVVSVPDELISDVARTVNPVGNYQGLSNFALETVYRVNMGSPRVSPSNDTLSRTWVPDLPFLLNRRLANFVNFSGSINYVTGGPTRDIAPDVVYSTGTEMNPANVSSMNFNVTWEFSLDTNFMYLIRMHFCDIISRATNELYFNVYINSWLALRDLDLTSLTVNALASPYYQDFVVGVGDQSSKLRVSIGPSTVNPNDPNAILNGLEIMKMNNSIGSLDGLVPLTPISQAGSKKNIGVIVGSVVGVFVAVILVVVLFLLCRRRKLQRKTSKTWVPFSTSGGNSYSMGSKFSNGTTNSTLSGFRFSFVALQEATNGFDENWVIGVGGFGKVYKGVLRDGTKVAVKRVLCARPVIDPSLPREMVNIAEWAMKWQQKGQLEQIIDPRLVGQINSDSLRKFGDTIEKCLADYGVDRPTMGDVLWNLEYALQLQESVLQNDLDVDSMKQISNLSPLLNNVDCLDSVTVERHEMSSVEDLSGVSMSRVFSQLVKAEGR</sequence>
<dbReference type="EMBL" id="CM056811">
    <property type="protein sequence ID" value="KAJ8636956.1"/>
    <property type="molecule type" value="Genomic_DNA"/>
</dbReference>
<evidence type="ECO:0000313" key="2">
    <source>
        <dbReference type="Proteomes" id="UP001234297"/>
    </source>
</evidence>
<organism evidence="1 2">
    <name type="scientific">Persea americana</name>
    <name type="common">Avocado</name>
    <dbReference type="NCBI Taxonomy" id="3435"/>
    <lineage>
        <taxon>Eukaryota</taxon>
        <taxon>Viridiplantae</taxon>
        <taxon>Streptophyta</taxon>
        <taxon>Embryophyta</taxon>
        <taxon>Tracheophyta</taxon>
        <taxon>Spermatophyta</taxon>
        <taxon>Magnoliopsida</taxon>
        <taxon>Magnoliidae</taxon>
        <taxon>Laurales</taxon>
        <taxon>Lauraceae</taxon>
        <taxon>Persea</taxon>
    </lineage>
</organism>
<gene>
    <name evidence="1" type="ORF">MRB53_011223</name>
</gene>
<accession>A0ACC2LTY5</accession>
<reference evidence="1 2" key="1">
    <citation type="journal article" date="2022" name="Hortic Res">
        <title>A haplotype resolved chromosomal level avocado genome allows analysis of novel avocado genes.</title>
        <authorList>
            <person name="Nath O."/>
            <person name="Fletcher S.J."/>
            <person name="Hayward A."/>
            <person name="Shaw L.M."/>
            <person name="Masouleh A.K."/>
            <person name="Furtado A."/>
            <person name="Henry R.J."/>
            <person name="Mitter N."/>
        </authorList>
    </citation>
    <scope>NUCLEOTIDE SEQUENCE [LARGE SCALE GENOMIC DNA]</scope>
    <source>
        <strain evidence="2">cv. Hass</strain>
    </source>
</reference>
<evidence type="ECO:0000313" key="1">
    <source>
        <dbReference type="EMBL" id="KAJ8636956.1"/>
    </source>
</evidence>
<keyword evidence="2" id="KW-1185">Reference proteome</keyword>
<dbReference type="Proteomes" id="UP001234297">
    <property type="component" value="Chromosome 3"/>
</dbReference>
<proteinExistence type="predicted"/>
<name>A0ACC2LTY5_PERAE</name>